<evidence type="ECO:0000256" key="2">
    <source>
        <dbReference type="ARBA" id="ARBA00007104"/>
    </source>
</evidence>
<feature type="signal peptide" evidence="9">
    <location>
        <begin position="1"/>
        <end position="22"/>
    </location>
</feature>
<evidence type="ECO:0000313" key="11">
    <source>
        <dbReference type="EMBL" id="RDX74053.1"/>
    </source>
</evidence>
<keyword evidence="12" id="KW-1185">Reference proteome</keyword>
<evidence type="ECO:0000256" key="9">
    <source>
        <dbReference type="SAM" id="SignalP"/>
    </source>
</evidence>
<keyword evidence="3 7" id="KW-0812">Transmembrane</keyword>
<evidence type="ECO:0000256" key="1">
    <source>
        <dbReference type="ARBA" id="ARBA00004479"/>
    </source>
</evidence>
<evidence type="ECO:0000256" key="7">
    <source>
        <dbReference type="RuleBase" id="RU003827"/>
    </source>
</evidence>
<dbReference type="AlphaFoldDB" id="A0A371F7E2"/>
<proteinExistence type="inferred from homology"/>
<protein>
    <submittedName>
        <fullName evidence="11">Transmembrane emp24 domain-containing protein p24delta9</fullName>
    </submittedName>
</protein>
<sequence length="213" mass="24312">MSDSVRPLALLTLALMCSLANSMRFELQTGQTKCISEDIKTNALSVGKYSVINHNEGFPLPDTHKIYVKLSSPHGNSYHFGDHVESGNYAFTAAEAGDYSACFWIPESRDTPAMVTVEFEWRTGVAAKDWSKVAKKGQIEVMEFELKKLYDTVLSIHDEMFYLREREEEMQDLNKSTNRKMFTFSFLSIAVCLSVAGLQLWHLKTFFERKKLL</sequence>
<dbReference type="Pfam" id="PF01105">
    <property type="entry name" value="EMP24_GP25L"/>
    <property type="match status" value="1"/>
</dbReference>
<name>A0A371F7E2_MUCPR</name>
<evidence type="ECO:0000256" key="8">
    <source>
        <dbReference type="SAM" id="Phobius"/>
    </source>
</evidence>
<feature type="transmembrane region" description="Helical" evidence="8">
    <location>
        <begin position="181"/>
        <end position="201"/>
    </location>
</feature>
<accession>A0A371F7E2</accession>
<dbReference type="PANTHER" id="PTHR22811">
    <property type="entry name" value="TRANSMEMBRANE EMP24 DOMAIN-CONTAINING PROTEIN"/>
    <property type="match status" value="1"/>
</dbReference>
<dbReference type="GO" id="GO:0016020">
    <property type="term" value="C:membrane"/>
    <property type="evidence" value="ECO:0007669"/>
    <property type="project" value="UniProtKB-SubCell"/>
</dbReference>
<comment type="subcellular location">
    <subcellularLocation>
        <location evidence="1 7">Membrane</location>
        <topology evidence="1 7">Single-pass type I membrane protein</topology>
    </subcellularLocation>
</comment>
<feature type="domain" description="GOLD" evidence="10">
    <location>
        <begin position="32"/>
        <end position="148"/>
    </location>
</feature>
<evidence type="ECO:0000256" key="6">
    <source>
        <dbReference type="ARBA" id="ARBA00023136"/>
    </source>
</evidence>
<dbReference type="Proteomes" id="UP000257109">
    <property type="component" value="Unassembled WGS sequence"/>
</dbReference>
<dbReference type="OrthoDB" id="1929172at2759"/>
<dbReference type="InterPro" id="IPR009038">
    <property type="entry name" value="GOLD_dom"/>
</dbReference>
<reference evidence="11" key="1">
    <citation type="submission" date="2018-05" db="EMBL/GenBank/DDBJ databases">
        <title>Draft genome of Mucuna pruriens seed.</title>
        <authorList>
            <person name="Nnadi N.E."/>
            <person name="Vos R."/>
            <person name="Hasami M.H."/>
            <person name="Devisetty U.K."/>
            <person name="Aguiy J.C."/>
        </authorList>
    </citation>
    <scope>NUCLEOTIDE SEQUENCE [LARGE SCALE GENOMIC DNA]</scope>
    <source>
        <strain evidence="11">JCA_2017</strain>
    </source>
</reference>
<dbReference type="PROSITE" id="PS50866">
    <property type="entry name" value="GOLD"/>
    <property type="match status" value="1"/>
</dbReference>
<organism evidence="11 12">
    <name type="scientific">Mucuna pruriens</name>
    <name type="common">Velvet bean</name>
    <name type="synonym">Dolichos pruriens</name>
    <dbReference type="NCBI Taxonomy" id="157652"/>
    <lineage>
        <taxon>Eukaryota</taxon>
        <taxon>Viridiplantae</taxon>
        <taxon>Streptophyta</taxon>
        <taxon>Embryophyta</taxon>
        <taxon>Tracheophyta</taxon>
        <taxon>Spermatophyta</taxon>
        <taxon>Magnoliopsida</taxon>
        <taxon>eudicotyledons</taxon>
        <taxon>Gunneridae</taxon>
        <taxon>Pentapetalae</taxon>
        <taxon>rosids</taxon>
        <taxon>fabids</taxon>
        <taxon>Fabales</taxon>
        <taxon>Fabaceae</taxon>
        <taxon>Papilionoideae</taxon>
        <taxon>50 kb inversion clade</taxon>
        <taxon>NPAAA clade</taxon>
        <taxon>indigoferoid/millettioid clade</taxon>
        <taxon>Phaseoleae</taxon>
        <taxon>Mucuna</taxon>
    </lineage>
</organism>
<dbReference type="EMBL" id="QJKJ01010307">
    <property type="protein sequence ID" value="RDX74053.1"/>
    <property type="molecule type" value="Genomic_DNA"/>
</dbReference>
<dbReference type="STRING" id="157652.A0A371F7E2"/>
<evidence type="ECO:0000256" key="3">
    <source>
        <dbReference type="ARBA" id="ARBA00022692"/>
    </source>
</evidence>
<feature type="chain" id="PRO_5016612722" evidence="9">
    <location>
        <begin position="23"/>
        <end position="213"/>
    </location>
</feature>
<gene>
    <name evidence="11" type="ORF">CR513_46231</name>
</gene>
<keyword evidence="5 8" id="KW-1133">Transmembrane helix</keyword>
<comment type="similarity">
    <text evidence="2 7">Belongs to the EMP24/GP25L family.</text>
</comment>
<keyword evidence="4 9" id="KW-0732">Signal</keyword>
<keyword evidence="6 8" id="KW-0472">Membrane</keyword>
<comment type="caution">
    <text evidence="11">The sequence shown here is derived from an EMBL/GenBank/DDBJ whole genome shotgun (WGS) entry which is preliminary data.</text>
</comment>
<dbReference type="SMART" id="SM01190">
    <property type="entry name" value="EMP24_GP25L"/>
    <property type="match status" value="1"/>
</dbReference>
<dbReference type="InterPro" id="IPR015720">
    <property type="entry name" value="Emp24-like"/>
</dbReference>
<evidence type="ECO:0000256" key="4">
    <source>
        <dbReference type="ARBA" id="ARBA00022729"/>
    </source>
</evidence>
<evidence type="ECO:0000256" key="5">
    <source>
        <dbReference type="ARBA" id="ARBA00022989"/>
    </source>
</evidence>
<feature type="non-terminal residue" evidence="11">
    <location>
        <position position="1"/>
    </location>
</feature>
<evidence type="ECO:0000313" key="12">
    <source>
        <dbReference type="Proteomes" id="UP000257109"/>
    </source>
</evidence>
<evidence type="ECO:0000259" key="10">
    <source>
        <dbReference type="PROSITE" id="PS50866"/>
    </source>
</evidence>